<gene>
    <name evidence="2" type="ORF">ACFSQ3_00815</name>
</gene>
<evidence type="ECO:0000313" key="2">
    <source>
        <dbReference type="EMBL" id="MFD2597475.1"/>
    </source>
</evidence>
<evidence type="ECO:0000313" key="3">
    <source>
        <dbReference type="Proteomes" id="UP001597393"/>
    </source>
</evidence>
<dbReference type="EMBL" id="JBHUMA010000003">
    <property type="protein sequence ID" value="MFD2597475.1"/>
    <property type="molecule type" value="Genomic_DNA"/>
</dbReference>
<reference evidence="3" key="1">
    <citation type="journal article" date="2019" name="Int. J. Syst. Evol. Microbiol.">
        <title>The Global Catalogue of Microorganisms (GCM) 10K type strain sequencing project: providing services to taxonomists for standard genome sequencing and annotation.</title>
        <authorList>
            <consortium name="The Broad Institute Genomics Platform"/>
            <consortium name="The Broad Institute Genome Sequencing Center for Infectious Disease"/>
            <person name="Wu L."/>
            <person name="Ma J."/>
        </authorList>
    </citation>
    <scope>NUCLEOTIDE SEQUENCE [LARGE SCALE GENOMIC DNA]</scope>
    <source>
        <strain evidence="3">KCTC 42248</strain>
    </source>
</reference>
<feature type="domain" description="Shedu protein SduA C-terminal" evidence="1">
    <location>
        <begin position="176"/>
        <end position="319"/>
    </location>
</feature>
<proteinExistence type="predicted"/>
<dbReference type="InterPro" id="IPR025359">
    <property type="entry name" value="SduA_C"/>
</dbReference>
<protein>
    <submittedName>
        <fullName evidence="2">Shedu anti-phage system protein SduA domain-containing protein</fullName>
    </submittedName>
</protein>
<sequence>MSTPYHLEIFRGNNKRLFINYSGISEGVANESLRFNIYATNDFGTPIFTEQLSIDEIRKLYNHLSAISVVTEGATKSSKIIETTEEINLLIQKLEESDLETISILLHQFKSDDKIKGLLSALDKIEIEHLHGAFHHKYMKEEISYLKKLIELELNYNITTEIENHPELVKYKAGQPEKIFQNWIESNLWVFGIEYIKHHDARKIALFSEGDLLMESLDGYLDLIELKRPKHTLLKFDDSHKCHYPHNELSLVLGQSLFYMQKLSEYKLNVENEYKTKVLMPRVKIIIGNTSEYDDSQLHCLRMINSDLNSIQIISYSDLVKYGNLLIESYEKYNTYKEHHIGEMSDKVFS</sequence>
<dbReference type="Proteomes" id="UP001597393">
    <property type="component" value="Unassembled WGS sequence"/>
</dbReference>
<comment type="caution">
    <text evidence="2">The sequence shown here is derived from an EMBL/GenBank/DDBJ whole genome shotgun (WGS) entry which is preliminary data.</text>
</comment>
<organism evidence="2 3">
    <name type="scientific">Sphingobacterium corticis</name>
    <dbReference type="NCBI Taxonomy" id="1812823"/>
    <lineage>
        <taxon>Bacteria</taxon>
        <taxon>Pseudomonadati</taxon>
        <taxon>Bacteroidota</taxon>
        <taxon>Sphingobacteriia</taxon>
        <taxon>Sphingobacteriales</taxon>
        <taxon>Sphingobacteriaceae</taxon>
        <taxon>Sphingobacterium</taxon>
    </lineage>
</organism>
<dbReference type="RefSeq" id="WP_380866662.1">
    <property type="nucleotide sequence ID" value="NZ_JBHUMA010000003.1"/>
</dbReference>
<dbReference type="Pfam" id="PF14082">
    <property type="entry name" value="SduA_C"/>
    <property type="match status" value="1"/>
</dbReference>
<keyword evidence="3" id="KW-1185">Reference proteome</keyword>
<name>A0ABW5NF05_9SPHI</name>
<accession>A0ABW5NF05</accession>
<evidence type="ECO:0000259" key="1">
    <source>
        <dbReference type="Pfam" id="PF14082"/>
    </source>
</evidence>